<feature type="region of interest" description="Disordered" evidence="1">
    <location>
        <begin position="69"/>
        <end position="98"/>
    </location>
</feature>
<reference evidence="3" key="1">
    <citation type="submission" date="2020-06" db="EMBL/GenBank/DDBJ databases">
        <authorList>
            <consortium name="Plant Systems Biology data submission"/>
        </authorList>
    </citation>
    <scope>NUCLEOTIDE SEQUENCE</scope>
    <source>
        <strain evidence="3">D6</strain>
    </source>
</reference>
<feature type="transmembrane region" description="Helical" evidence="2">
    <location>
        <begin position="6"/>
        <end position="27"/>
    </location>
</feature>
<protein>
    <submittedName>
        <fullName evidence="3">Uncharacterized protein</fullName>
    </submittedName>
</protein>
<keyword evidence="2" id="KW-1133">Transmembrane helix</keyword>
<evidence type="ECO:0000256" key="2">
    <source>
        <dbReference type="SAM" id="Phobius"/>
    </source>
</evidence>
<comment type="caution">
    <text evidence="3">The sequence shown here is derived from an EMBL/GenBank/DDBJ whole genome shotgun (WGS) entry which is preliminary data.</text>
</comment>
<accession>A0A9N8EEK2</accession>
<name>A0A9N8EEK2_9STRA</name>
<evidence type="ECO:0000313" key="4">
    <source>
        <dbReference type="Proteomes" id="UP001153069"/>
    </source>
</evidence>
<keyword evidence="4" id="KW-1185">Reference proteome</keyword>
<proteinExistence type="predicted"/>
<feature type="compositionally biased region" description="Acidic residues" evidence="1">
    <location>
        <begin position="72"/>
        <end position="83"/>
    </location>
</feature>
<gene>
    <name evidence="3" type="ORF">SEMRO_885_G216150.1</name>
</gene>
<dbReference type="Proteomes" id="UP001153069">
    <property type="component" value="Unassembled WGS sequence"/>
</dbReference>
<dbReference type="AlphaFoldDB" id="A0A9N8EEK2"/>
<keyword evidence="2" id="KW-0812">Transmembrane</keyword>
<evidence type="ECO:0000256" key="1">
    <source>
        <dbReference type="SAM" id="MobiDB-lite"/>
    </source>
</evidence>
<organism evidence="3 4">
    <name type="scientific">Seminavis robusta</name>
    <dbReference type="NCBI Taxonomy" id="568900"/>
    <lineage>
        <taxon>Eukaryota</taxon>
        <taxon>Sar</taxon>
        <taxon>Stramenopiles</taxon>
        <taxon>Ochrophyta</taxon>
        <taxon>Bacillariophyta</taxon>
        <taxon>Bacillariophyceae</taxon>
        <taxon>Bacillariophycidae</taxon>
        <taxon>Naviculales</taxon>
        <taxon>Naviculaceae</taxon>
        <taxon>Seminavis</taxon>
    </lineage>
</organism>
<evidence type="ECO:0000313" key="3">
    <source>
        <dbReference type="EMBL" id="CAB9517846.1"/>
    </source>
</evidence>
<dbReference type="EMBL" id="CAICTM010000883">
    <property type="protein sequence ID" value="CAB9517846.1"/>
    <property type="molecule type" value="Genomic_DNA"/>
</dbReference>
<sequence length="120" mass="13549">MVEVSLSAMAWLCVLFIQVLVHIKVVYLRKRHDDDDHLTAAEGERLESETVDAANSETIEETLLTRSFSDPAMDDDFDDDDDPPNLKHRLSQTGSEMMSSCKSLEAIVQEYMNQEATLAQ</sequence>
<keyword evidence="2" id="KW-0472">Membrane</keyword>